<dbReference type="Gene3D" id="1.50.40.10">
    <property type="entry name" value="Mitochondrial carrier domain"/>
    <property type="match status" value="2"/>
</dbReference>
<evidence type="ECO:0000256" key="7">
    <source>
        <dbReference type="ARBA" id="ARBA00023128"/>
    </source>
</evidence>
<evidence type="ECO:0000256" key="2">
    <source>
        <dbReference type="ARBA" id="ARBA00006375"/>
    </source>
</evidence>
<dbReference type="InterPro" id="IPR018108">
    <property type="entry name" value="MCP_transmembrane"/>
</dbReference>
<feature type="repeat" description="Solcar" evidence="9">
    <location>
        <begin position="3"/>
        <end position="88"/>
    </location>
</feature>
<evidence type="ECO:0000256" key="3">
    <source>
        <dbReference type="ARBA" id="ARBA00022448"/>
    </source>
</evidence>
<dbReference type="VEuPathDB" id="TriTrypDB:C3747_161g48"/>
<dbReference type="VEuPathDB" id="TriTrypDB:TcCL_ESM05582"/>
<dbReference type="GO" id="GO:0022857">
    <property type="term" value="F:transmembrane transporter activity"/>
    <property type="evidence" value="ECO:0007669"/>
    <property type="project" value="TreeGrafter"/>
</dbReference>
<dbReference type="VEuPathDB" id="TriTrypDB:ECC02_007205"/>
<dbReference type="VEuPathDB" id="TriTrypDB:TcCLB.510359.69"/>
<keyword evidence="5" id="KW-0677">Repeat</keyword>
<protein>
    <submittedName>
        <fullName evidence="11">Putative mitochondrial carrier protein</fullName>
    </submittedName>
</protein>
<keyword evidence="8 9" id="KW-0472">Membrane</keyword>
<evidence type="ECO:0000256" key="1">
    <source>
        <dbReference type="ARBA" id="ARBA00004225"/>
    </source>
</evidence>
<dbReference type="InterPro" id="IPR050567">
    <property type="entry name" value="Mitochondrial_Carrier"/>
</dbReference>
<dbReference type="VEuPathDB" id="TriTrypDB:TCSYLVIO_006790"/>
<evidence type="ECO:0000256" key="5">
    <source>
        <dbReference type="ARBA" id="ARBA00022737"/>
    </source>
</evidence>
<dbReference type="Proteomes" id="UP000246121">
    <property type="component" value="Unassembled WGS sequence"/>
</dbReference>
<evidence type="ECO:0000256" key="6">
    <source>
        <dbReference type="ARBA" id="ARBA00022989"/>
    </source>
</evidence>
<keyword evidence="7" id="KW-0496">Mitochondrion</keyword>
<dbReference type="AlphaFoldDB" id="A0A2V2W430"/>
<dbReference type="OrthoDB" id="193856at2759"/>
<keyword evidence="4 9" id="KW-0812">Transmembrane</keyword>
<organism evidence="11 12">
    <name type="scientific">Trypanosoma cruzi</name>
    <dbReference type="NCBI Taxonomy" id="5693"/>
    <lineage>
        <taxon>Eukaryota</taxon>
        <taxon>Discoba</taxon>
        <taxon>Euglenozoa</taxon>
        <taxon>Kinetoplastea</taxon>
        <taxon>Metakinetoplastina</taxon>
        <taxon>Trypanosomatida</taxon>
        <taxon>Trypanosomatidae</taxon>
        <taxon>Trypanosoma</taxon>
        <taxon>Schizotrypanum</taxon>
    </lineage>
</organism>
<keyword evidence="6" id="KW-1133">Transmembrane helix</keyword>
<evidence type="ECO:0000256" key="8">
    <source>
        <dbReference type="ARBA" id="ARBA00023136"/>
    </source>
</evidence>
<feature type="repeat" description="Solcar" evidence="9">
    <location>
        <begin position="226"/>
        <end position="305"/>
    </location>
</feature>
<evidence type="ECO:0000313" key="11">
    <source>
        <dbReference type="EMBL" id="PWV03095.1"/>
    </source>
</evidence>
<dbReference type="EMBL" id="PRFA01000001">
    <property type="protein sequence ID" value="PWV03095.1"/>
    <property type="molecule type" value="Genomic_DNA"/>
</dbReference>
<dbReference type="VEuPathDB" id="TriTrypDB:C4B63_1g46"/>
<name>A0A2V2W430_TRYCR</name>
<evidence type="ECO:0000256" key="10">
    <source>
        <dbReference type="RuleBase" id="RU000488"/>
    </source>
</evidence>
<accession>A0A2V2W430</accession>
<proteinExistence type="inferred from homology"/>
<dbReference type="SUPFAM" id="SSF103506">
    <property type="entry name" value="Mitochondrial carrier"/>
    <property type="match status" value="1"/>
</dbReference>
<comment type="subcellular location">
    <subcellularLocation>
        <location evidence="1">Mitochondrion membrane</location>
        <topology evidence="1">Multi-pass membrane protein</topology>
    </subcellularLocation>
</comment>
<feature type="repeat" description="Solcar" evidence="9">
    <location>
        <begin position="113"/>
        <end position="198"/>
    </location>
</feature>
<dbReference type="GO" id="GO:0031966">
    <property type="term" value="C:mitochondrial membrane"/>
    <property type="evidence" value="ECO:0007669"/>
    <property type="project" value="UniProtKB-SubCell"/>
</dbReference>
<dbReference type="VEuPathDB" id="TriTrypDB:TcYC6_0040320"/>
<dbReference type="VEuPathDB" id="TriTrypDB:TcCLB.506755.74"/>
<dbReference type="VEuPathDB" id="TriTrypDB:TCDM_05740"/>
<comment type="caution">
    <text evidence="11">The sequence shown here is derived from an EMBL/GenBank/DDBJ whole genome shotgun (WGS) entry which is preliminary data.</text>
</comment>
<dbReference type="Pfam" id="PF00153">
    <property type="entry name" value="Mito_carr"/>
    <property type="match status" value="3"/>
</dbReference>
<dbReference type="PANTHER" id="PTHR45624">
    <property type="entry name" value="MITOCHONDRIAL BASIC AMINO ACIDS TRANSPORTER-RELATED"/>
    <property type="match status" value="1"/>
</dbReference>
<gene>
    <name evidence="11" type="ORF">C4B63_1g46</name>
</gene>
<reference evidence="11 12" key="1">
    <citation type="journal article" date="2018" name="Microb. Genom.">
        <title>Expanding an expanded genome: long-read sequencing of Trypanosoma cruzi.</title>
        <authorList>
            <person name="Berna L."/>
            <person name="Rodriguez M."/>
            <person name="Chiribao M.L."/>
            <person name="Parodi-Talice A."/>
            <person name="Pita S."/>
            <person name="Rijo G."/>
            <person name="Alvarez-Valin F."/>
            <person name="Robello C."/>
        </authorList>
    </citation>
    <scope>NUCLEOTIDE SEQUENCE [LARGE SCALE GENOMIC DNA]</scope>
    <source>
        <strain evidence="11 12">Dm28c</strain>
    </source>
</reference>
<dbReference type="VEuPathDB" id="TriTrypDB:TcG_05170"/>
<evidence type="ECO:0000313" key="12">
    <source>
        <dbReference type="Proteomes" id="UP000246121"/>
    </source>
</evidence>
<dbReference type="InterPro" id="IPR023395">
    <property type="entry name" value="MCP_dom_sf"/>
</dbReference>
<evidence type="ECO:0000256" key="9">
    <source>
        <dbReference type="PROSITE-ProRule" id="PRU00282"/>
    </source>
</evidence>
<comment type="similarity">
    <text evidence="2 10">Belongs to the mitochondrial carrier (TC 2.A.29) family.</text>
</comment>
<dbReference type="VEuPathDB" id="TriTrypDB:TcBrA4_0022650"/>
<evidence type="ECO:0000256" key="4">
    <source>
        <dbReference type="ARBA" id="ARBA00022692"/>
    </source>
</evidence>
<sequence length="328" mass="36197">MDGEMILTFLPGAAQGLTTVALGHPLDTAKTRMQAVGPRASRSFVCTIWSMARAEGGRSLYRGVTPPLVMSATKRSLQFAVWDTFRQHDIQRTSHGAASPSYVSCTFSKIFAWIGASPFRSGAIAGGFGTLIGCPMHVIKIQTQFSTRCVTKNAWTCAIDIYRNEGFCGYYRGFRYHVVKDIFFASCYLGLYDASRRWLCELFSVFSQQKWGPRATVIVGDSTEYFTSQSAFLAGSIASMATWTLLYPLDTIKTIVQARNIGFLQVTDIFRREISAMYRGIGVSLVRAGPVSGAAMVVYELAKSKTDQLLLQSRRGHTAAEENGKIRC</sequence>
<dbReference type="PROSITE" id="PS50920">
    <property type="entry name" value="SOLCAR"/>
    <property type="match status" value="3"/>
</dbReference>
<keyword evidence="3 10" id="KW-0813">Transport</keyword>
<dbReference type="PANTHER" id="PTHR45624:SF10">
    <property type="entry name" value="SLC (SOLUTE CARRIER) HOMOLOG"/>
    <property type="match status" value="1"/>
</dbReference>
<dbReference type="VEuPathDB" id="TriTrypDB:BCY84_06786"/>
<dbReference type="VEuPathDB" id="TriTrypDB:Tc_MARK_5551"/>